<evidence type="ECO:0000313" key="1">
    <source>
        <dbReference type="EMBL" id="CRL42391.1"/>
    </source>
</evidence>
<evidence type="ECO:0008006" key="3">
    <source>
        <dbReference type="Google" id="ProtNLM"/>
    </source>
</evidence>
<accession>A0A0M6WXH0</accession>
<dbReference type="RefSeq" id="WP_055062807.1">
    <property type="nucleotide sequence ID" value="NZ_CVRQ01000069.1"/>
</dbReference>
<organism evidence="1 2">
    <name type="scientific">Agathobacter rectalis</name>
    <dbReference type="NCBI Taxonomy" id="39491"/>
    <lineage>
        <taxon>Bacteria</taxon>
        <taxon>Bacillati</taxon>
        <taxon>Bacillota</taxon>
        <taxon>Clostridia</taxon>
        <taxon>Lachnospirales</taxon>
        <taxon>Lachnospiraceae</taxon>
        <taxon>Agathobacter</taxon>
    </lineage>
</organism>
<reference evidence="2" key="1">
    <citation type="submission" date="2015-05" db="EMBL/GenBank/DDBJ databases">
        <authorList>
            <consortium name="Pathogen Informatics"/>
        </authorList>
    </citation>
    <scope>NUCLEOTIDE SEQUENCE [LARGE SCALE GENOMIC DNA]</scope>
    <source>
        <strain evidence="2">T1-815</strain>
    </source>
</reference>
<keyword evidence="2" id="KW-1185">Reference proteome</keyword>
<dbReference type="Proteomes" id="UP000049472">
    <property type="component" value="Unassembled WGS sequence"/>
</dbReference>
<protein>
    <recommendedName>
        <fullName evidence="3">IS66 family insertion sequence element accessory protein TnpB</fullName>
    </recommendedName>
</protein>
<proteinExistence type="predicted"/>
<gene>
    <name evidence="1" type="ORF">T1815_01621</name>
</gene>
<sequence>MGKSTSVKREIRFQQWIQQVKEYNERPDGMSMSAWCKSRGIAQSTFATRLQKVQDRCLESCQISAESSELSVLSEPAMPAFVELPVATYSCKDKPAAVISCPNFKIEISESVSEAFLLKLIGVMKHA</sequence>
<dbReference type="EMBL" id="CVRQ01000069">
    <property type="protein sequence ID" value="CRL42391.1"/>
    <property type="molecule type" value="Genomic_DNA"/>
</dbReference>
<dbReference type="AlphaFoldDB" id="A0A0M6WXH0"/>
<name>A0A0M6WXH0_9FIRM</name>
<evidence type="ECO:0000313" key="2">
    <source>
        <dbReference type="Proteomes" id="UP000049472"/>
    </source>
</evidence>